<reference evidence="2" key="2">
    <citation type="submission" date="2018-05" db="EMBL/GenBank/DDBJ databases">
        <title>OmerRS3 (Oryza meridionalis Reference Sequence Version 3).</title>
        <authorList>
            <person name="Zhang J."/>
            <person name="Kudrna D."/>
            <person name="Lee S."/>
            <person name="Talag J."/>
            <person name="Welchert J."/>
            <person name="Wing R.A."/>
        </authorList>
    </citation>
    <scope>NUCLEOTIDE SEQUENCE [LARGE SCALE GENOMIC DNA]</scope>
    <source>
        <strain evidence="2">cv. OR44</strain>
    </source>
</reference>
<dbReference type="EnsemblPlants" id="OMERI01G17410.1">
    <property type="protein sequence ID" value="OMERI01G17410.1"/>
    <property type="gene ID" value="OMERI01G17410"/>
</dbReference>
<evidence type="ECO:0000313" key="2">
    <source>
        <dbReference type="EnsemblPlants" id="OMERI01G17410.1"/>
    </source>
</evidence>
<dbReference type="HOGENOM" id="CLU_2610073_0_0_1"/>
<evidence type="ECO:0000313" key="3">
    <source>
        <dbReference type="Proteomes" id="UP000008021"/>
    </source>
</evidence>
<accession>A0A0E0C3B0</accession>
<name>A0A0E0C3B0_9ORYZ</name>
<reference evidence="2" key="1">
    <citation type="submission" date="2015-04" db="UniProtKB">
        <authorList>
            <consortium name="EnsemblPlants"/>
        </authorList>
    </citation>
    <scope>IDENTIFICATION</scope>
</reference>
<organism evidence="2">
    <name type="scientific">Oryza meridionalis</name>
    <dbReference type="NCBI Taxonomy" id="40149"/>
    <lineage>
        <taxon>Eukaryota</taxon>
        <taxon>Viridiplantae</taxon>
        <taxon>Streptophyta</taxon>
        <taxon>Embryophyta</taxon>
        <taxon>Tracheophyta</taxon>
        <taxon>Spermatophyta</taxon>
        <taxon>Magnoliopsida</taxon>
        <taxon>Liliopsida</taxon>
        <taxon>Poales</taxon>
        <taxon>Poaceae</taxon>
        <taxon>BOP clade</taxon>
        <taxon>Oryzoideae</taxon>
        <taxon>Oryzeae</taxon>
        <taxon>Oryzinae</taxon>
        <taxon>Oryza</taxon>
    </lineage>
</organism>
<feature type="compositionally biased region" description="Basic and acidic residues" evidence="1">
    <location>
        <begin position="31"/>
        <end position="48"/>
    </location>
</feature>
<dbReference type="AlphaFoldDB" id="A0A0E0C3B0"/>
<dbReference type="Proteomes" id="UP000008021">
    <property type="component" value="Chromosome 1"/>
</dbReference>
<evidence type="ECO:0000256" key="1">
    <source>
        <dbReference type="SAM" id="MobiDB-lite"/>
    </source>
</evidence>
<sequence>MWPRVVAAAERDDGLARRRRGESGSWQRRVFTSDRVKKTDSRPPRQHDKYPLDGAVFIGKYPRLWDVFPQNFTSAVSLS</sequence>
<keyword evidence="3" id="KW-1185">Reference proteome</keyword>
<protein>
    <submittedName>
        <fullName evidence="2">Uncharacterized protein</fullName>
    </submittedName>
</protein>
<proteinExistence type="predicted"/>
<feature type="region of interest" description="Disordered" evidence="1">
    <location>
        <begin position="1"/>
        <end position="48"/>
    </location>
</feature>
<dbReference type="Gramene" id="OMERI01G17410.1">
    <property type="protein sequence ID" value="OMERI01G17410.1"/>
    <property type="gene ID" value="OMERI01G17410"/>
</dbReference>